<reference evidence="1" key="1">
    <citation type="submission" date="2011-09" db="EMBL/GenBank/DDBJ databases">
        <title>The permanent draft genome of Mucilaginibacter paludis DSM 18603.</title>
        <authorList>
            <consortium name="US DOE Joint Genome Institute (JGI-PGF)"/>
            <person name="Lucas S."/>
            <person name="Han J."/>
            <person name="Lapidus A."/>
            <person name="Bruce D."/>
            <person name="Goodwin L."/>
            <person name="Pitluck S."/>
            <person name="Peters L."/>
            <person name="Kyrpides N."/>
            <person name="Mavromatis K."/>
            <person name="Ivanova N."/>
            <person name="Mikhailova N."/>
            <person name="Held B."/>
            <person name="Detter J.C."/>
            <person name="Tapia R."/>
            <person name="Han C."/>
            <person name="Land M."/>
            <person name="Hauser L."/>
            <person name="Markowitz V."/>
            <person name="Cheng J.-F."/>
            <person name="Hugenholtz P."/>
            <person name="Woyke T."/>
            <person name="Wu D."/>
            <person name="Tindall B."/>
            <person name="Brambilla E."/>
            <person name="Klenk H.-P."/>
            <person name="Eisen J.A."/>
        </authorList>
    </citation>
    <scope>NUCLEOTIDE SEQUENCE [LARGE SCALE GENOMIC DNA]</scope>
    <source>
        <strain evidence="1">DSM 18603</strain>
    </source>
</reference>
<keyword evidence="2" id="KW-1185">Reference proteome</keyword>
<dbReference type="EMBL" id="CM001403">
    <property type="protein sequence ID" value="EHQ28393.1"/>
    <property type="molecule type" value="Genomic_DNA"/>
</dbReference>
<dbReference type="OrthoDB" id="798105at2"/>
<name>H1Y6Y6_9SPHI</name>
<proteinExistence type="predicted"/>
<gene>
    <name evidence="1" type="ORF">Mucpa_4303</name>
</gene>
<dbReference type="HOGENOM" id="CLU_2667110_0_0_10"/>
<evidence type="ECO:0000313" key="1">
    <source>
        <dbReference type="EMBL" id="EHQ28393.1"/>
    </source>
</evidence>
<protein>
    <submittedName>
        <fullName evidence="1">Uncharacterized protein</fullName>
    </submittedName>
</protein>
<dbReference type="AlphaFoldDB" id="H1Y6Y6"/>
<dbReference type="Proteomes" id="UP000002774">
    <property type="component" value="Chromosome"/>
</dbReference>
<evidence type="ECO:0000313" key="2">
    <source>
        <dbReference type="Proteomes" id="UP000002774"/>
    </source>
</evidence>
<organism evidence="1 2">
    <name type="scientific">Mucilaginibacter paludis DSM 18603</name>
    <dbReference type="NCBI Taxonomy" id="714943"/>
    <lineage>
        <taxon>Bacteria</taxon>
        <taxon>Pseudomonadati</taxon>
        <taxon>Bacteroidota</taxon>
        <taxon>Sphingobacteriia</taxon>
        <taxon>Sphingobacteriales</taxon>
        <taxon>Sphingobacteriaceae</taxon>
        <taxon>Mucilaginibacter</taxon>
    </lineage>
</organism>
<sequence>MSQPLRLTYQNSDIMFYILNEKPSETHQKIDVSVKGETYQLHKSAGKWELNGDINNPEYNLINAIGNVIALRYRI</sequence>
<accession>H1Y6Y6</accession>
<dbReference type="RefSeq" id="WP_008509187.1">
    <property type="nucleotide sequence ID" value="NZ_CM001403.1"/>
</dbReference>